<dbReference type="GO" id="GO:0006660">
    <property type="term" value="P:phosphatidylserine catabolic process"/>
    <property type="evidence" value="ECO:0007669"/>
    <property type="project" value="TreeGrafter"/>
</dbReference>
<keyword evidence="10" id="KW-0442">Lipid degradation</keyword>
<accession>L2GPI1</accession>
<dbReference type="VEuPathDB" id="MicrosporidiaDB:VICG_00519"/>
<dbReference type="SUPFAM" id="SSF53474">
    <property type="entry name" value="alpha/beta-Hydrolases"/>
    <property type="match status" value="1"/>
</dbReference>
<feature type="domain" description="Fungal lipase-type" evidence="20">
    <location>
        <begin position="110"/>
        <end position="148"/>
    </location>
</feature>
<dbReference type="EMBL" id="JH370132">
    <property type="protein sequence ID" value="ELA42420.1"/>
    <property type="molecule type" value="Genomic_DNA"/>
</dbReference>
<dbReference type="Gene3D" id="3.40.50.1820">
    <property type="entry name" value="alpha/beta hydrolase"/>
    <property type="match status" value="1"/>
</dbReference>
<comment type="similarity">
    <text evidence="4">Belongs to the AB hydrolase superfamily. Lipase family.</text>
</comment>
<keyword evidence="8" id="KW-0967">Endosome</keyword>
<gene>
    <name evidence="21" type="ORF">VICG_00519</name>
</gene>
<evidence type="ECO:0000256" key="8">
    <source>
        <dbReference type="ARBA" id="ARBA00022753"/>
    </source>
</evidence>
<evidence type="ECO:0000256" key="7">
    <source>
        <dbReference type="ARBA" id="ARBA00022692"/>
    </source>
</evidence>
<keyword evidence="19" id="KW-0732">Signal</keyword>
<dbReference type="OMA" id="EDINCIY"/>
<keyword evidence="14" id="KW-0443">Lipid metabolism</keyword>
<evidence type="ECO:0000256" key="14">
    <source>
        <dbReference type="ARBA" id="ARBA00023098"/>
    </source>
</evidence>
<protein>
    <recommendedName>
        <fullName evidence="6">triacylglycerol lipase</fullName>
        <ecNumber evidence="6">3.1.1.3</ecNumber>
    </recommendedName>
    <alternativeName>
        <fullName evidence="18">Autophagy-related protein 15</fullName>
    </alternativeName>
</protein>
<keyword evidence="11" id="KW-0735">Signal-anchor</keyword>
<keyword evidence="22" id="KW-1185">Reference proteome</keyword>
<evidence type="ECO:0000256" key="9">
    <source>
        <dbReference type="ARBA" id="ARBA00022801"/>
    </source>
</evidence>
<evidence type="ECO:0000313" key="21">
    <source>
        <dbReference type="EMBL" id="ELA42420.1"/>
    </source>
</evidence>
<dbReference type="InterPro" id="IPR050805">
    <property type="entry name" value="ATG15_Lipase"/>
</dbReference>
<proteinExistence type="inferred from homology"/>
<evidence type="ECO:0000256" key="13">
    <source>
        <dbReference type="ARBA" id="ARBA00023006"/>
    </source>
</evidence>
<dbReference type="PANTHER" id="PTHR47175:SF2">
    <property type="entry name" value="LIPASE ATG15-RELATED"/>
    <property type="match status" value="1"/>
</dbReference>
<dbReference type="HOGENOM" id="CLU_081902_0_0_1"/>
<comment type="subcellular location">
    <subcellularLocation>
        <location evidence="3">Endosome</location>
        <location evidence="3">Multivesicular body membrane</location>
        <topology evidence="3">Single-pass type II membrane protein</topology>
    </subcellularLocation>
    <subcellularLocation>
        <location evidence="2">Prevacuolar compartment membrane</location>
        <topology evidence="2">Single-pass type II membrane protein</topology>
    </subcellularLocation>
</comment>
<dbReference type="AlphaFoldDB" id="L2GPI1"/>
<evidence type="ECO:0000259" key="20">
    <source>
        <dbReference type="Pfam" id="PF01764"/>
    </source>
</evidence>
<keyword evidence="7" id="KW-0812">Transmembrane</keyword>
<dbReference type="STRING" id="993615.L2GPI1"/>
<evidence type="ECO:0000256" key="2">
    <source>
        <dbReference type="ARBA" id="ARBA00004270"/>
    </source>
</evidence>
<feature type="signal peptide" evidence="19">
    <location>
        <begin position="1"/>
        <end position="15"/>
    </location>
</feature>
<dbReference type="GO" id="GO:0004806">
    <property type="term" value="F:triacylglycerol lipase activity"/>
    <property type="evidence" value="ECO:0007669"/>
    <property type="project" value="UniProtKB-EC"/>
</dbReference>
<keyword evidence="16" id="KW-0325">Glycoprotein</keyword>
<evidence type="ECO:0000256" key="18">
    <source>
        <dbReference type="ARBA" id="ARBA00029828"/>
    </source>
</evidence>
<evidence type="ECO:0000256" key="17">
    <source>
        <dbReference type="ARBA" id="ARBA00024663"/>
    </source>
</evidence>
<dbReference type="GO" id="GO:0004620">
    <property type="term" value="F:phospholipase activity"/>
    <property type="evidence" value="ECO:0007669"/>
    <property type="project" value="TreeGrafter"/>
</dbReference>
<feature type="chain" id="PRO_5012181133" description="triacylglycerol lipase" evidence="19">
    <location>
        <begin position="16"/>
        <end position="277"/>
    </location>
</feature>
<comment type="function">
    <text evidence="17">Lipase which is essential for lysis of subvacuolar cytoplasm to vacuole targeted bodies and intravacuolar autophagic bodies. Involved in the lysis of intravacuolar multivesicular body (MVB) vesicles. The intravacuolar membrane disintegration by ATG15 is critical to life span extension.</text>
</comment>
<dbReference type="GeneID" id="19881236"/>
<evidence type="ECO:0000256" key="11">
    <source>
        <dbReference type="ARBA" id="ARBA00022968"/>
    </source>
</evidence>
<dbReference type="InParanoid" id="L2GPI1"/>
<evidence type="ECO:0000256" key="12">
    <source>
        <dbReference type="ARBA" id="ARBA00022989"/>
    </source>
</evidence>
<keyword evidence="9" id="KW-0378">Hydrolase</keyword>
<evidence type="ECO:0000256" key="6">
    <source>
        <dbReference type="ARBA" id="ARBA00013279"/>
    </source>
</evidence>
<organism evidence="21 22">
    <name type="scientific">Vittaforma corneae (strain ATCC 50505)</name>
    <name type="common">Microsporidian parasite</name>
    <name type="synonym">Nosema corneum</name>
    <dbReference type="NCBI Taxonomy" id="993615"/>
    <lineage>
        <taxon>Eukaryota</taxon>
        <taxon>Fungi</taxon>
        <taxon>Fungi incertae sedis</taxon>
        <taxon>Microsporidia</taxon>
        <taxon>Nosematidae</taxon>
        <taxon>Vittaforma</taxon>
    </lineage>
</organism>
<comment type="catalytic activity">
    <reaction evidence="1">
        <text>a triacylglycerol + H2O = a diacylglycerol + a fatty acid + H(+)</text>
        <dbReference type="Rhea" id="RHEA:12044"/>
        <dbReference type="ChEBI" id="CHEBI:15377"/>
        <dbReference type="ChEBI" id="CHEBI:15378"/>
        <dbReference type="ChEBI" id="CHEBI:17855"/>
        <dbReference type="ChEBI" id="CHEBI:18035"/>
        <dbReference type="ChEBI" id="CHEBI:28868"/>
        <dbReference type="EC" id="3.1.1.3"/>
    </reaction>
</comment>
<dbReference type="GO" id="GO:0034727">
    <property type="term" value="P:piecemeal microautophagy of the nucleus"/>
    <property type="evidence" value="ECO:0007669"/>
    <property type="project" value="TreeGrafter"/>
</dbReference>
<evidence type="ECO:0000256" key="19">
    <source>
        <dbReference type="SAM" id="SignalP"/>
    </source>
</evidence>
<dbReference type="Pfam" id="PF01764">
    <property type="entry name" value="Lipase_3"/>
    <property type="match status" value="1"/>
</dbReference>
<dbReference type="FunCoup" id="L2GPI1">
    <property type="interactions" value="13"/>
</dbReference>
<dbReference type="GO" id="GO:0032585">
    <property type="term" value="C:multivesicular body membrane"/>
    <property type="evidence" value="ECO:0007669"/>
    <property type="project" value="UniProtKB-SubCell"/>
</dbReference>
<dbReference type="GO" id="GO:0005775">
    <property type="term" value="C:vacuolar lumen"/>
    <property type="evidence" value="ECO:0007669"/>
    <property type="project" value="TreeGrafter"/>
</dbReference>
<sequence length="277" mass="31185">MISLLLMIFSYAIQSFPYSREYVLELVQLAKNSYEKYNLEGLLYELENQSGLKAKVYMRGEKVIVSFRGTTFNVLGSDSSDNFNRIVDNSLFKCCKDQRCIVDTKTAIENYAYISNSIAFVDQVMKLFPTKKIVLTGHSLGGSIASIVGRIKNLEVLAFSSPGERHISDLFAPASASNILHLGACSDTIYTGKCSTQLSPCRIMGYQIETKCRYGRSFCIGTNYPDSILFHRIGFLQYLVENNEDIIEDNNQDCSDCIVERAQTSMLDNILRLLHTT</sequence>
<keyword evidence="15" id="KW-0472">Membrane</keyword>
<comment type="subunit">
    <text evidence="5">Binds to both phosphatidylinositol (PI) and phosphatidylinositol 3,5-bisphosphate (PIP2).</text>
</comment>
<evidence type="ECO:0000256" key="5">
    <source>
        <dbReference type="ARBA" id="ARBA00011137"/>
    </source>
</evidence>
<evidence type="ECO:0000313" key="22">
    <source>
        <dbReference type="Proteomes" id="UP000011082"/>
    </source>
</evidence>
<evidence type="ECO:0000256" key="1">
    <source>
        <dbReference type="ARBA" id="ARBA00001024"/>
    </source>
</evidence>
<evidence type="ECO:0000256" key="16">
    <source>
        <dbReference type="ARBA" id="ARBA00023180"/>
    </source>
</evidence>
<reference evidence="22" key="1">
    <citation type="submission" date="2011-05" db="EMBL/GenBank/DDBJ databases">
        <title>The genome sequence of Vittaforma corneae strain ATCC 50505.</title>
        <authorList>
            <consortium name="The Broad Institute Genome Sequencing Platform"/>
            <person name="Cuomo C."/>
            <person name="Didier E."/>
            <person name="Bowers L."/>
            <person name="Young S.K."/>
            <person name="Zeng Q."/>
            <person name="Gargeya S."/>
            <person name="Fitzgerald M."/>
            <person name="Haas B."/>
            <person name="Abouelleil A."/>
            <person name="Alvarado L."/>
            <person name="Arachchi H.M."/>
            <person name="Berlin A."/>
            <person name="Chapman S.B."/>
            <person name="Gearin G."/>
            <person name="Goldberg J."/>
            <person name="Griggs A."/>
            <person name="Gujja S."/>
            <person name="Hansen M."/>
            <person name="Heiman D."/>
            <person name="Howarth C."/>
            <person name="Larimer J."/>
            <person name="Lui A."/>
            <person name="MacDonald P.J.P."/>
            <person name="McCowen C."/>
            <person name="Montmayeur A."/>
            <person name="Murphy C."/>
            <person name="Neiman D."/>
            <person name="Pearson M."/>
            <person name="Priest M."/>
            <person name="Roberts A."/>
            <person name="Saif S."/>
            <person name="Shea T."/>
            <person name="Sisk P."/>
            <person name="Stolte C."/>
            <person name="Sykes S."/>
            <person name="Wortman J."/>
            <person name="Nusbaum C."/>
            <person name="Birren B."/>
        </authorList>
    </citation>
    <scope>NUCLEOTIDE SEQUENCE [LARGE SCALE GENOMIC DNA]</scope>
    <source>
        <strain evidence="22">ATCC 50505</strain>
    </source>
</reference>
<dbReference type="InterPro" id="IPR029058">
    <property type="entry name" value="AB_hydrolase_fold"/>
</dbReference>
<keyword evidence="12" id="KW-1133">Transmembrane helix</keyword>
<dbReference type="GO" id="GO:0034496">
    <property type="term" value="P:multivesicular body membrane disassembly"/>
    <property type="evidence" value="ECO:0007669"/>
    <property type="project" value="TreeGrafter"/>
</dbReference>
<evidence type="ECO:0000256" key="3">
    <source>
        <dbReference type="ARBA" id="ARBA00004343"/>
    </source>
</evidence>
<evidence type="ECO:0000256" key="4">
    <source>
        <dbReference type="ARBA" id="ARBA00010701"/>
    </source>
</evidence>
<evidence type="ECO:0000256" key="10">
    <source>
        <dbReference type="ARBA" id="ARBA00022963"/>
    </source>
</evidence>
<dbReference type="PANTHER" id="PTHR47175">
    <property type="entry name" value="LIPASE ATG15-RELATED"/>
    <property type="match status" value="1"/>
</dbReference>
<dbReference type="InterPro" id="IPR002921">
    <property type="entry name" value="Fungal_lipase-type"/>
</dbReference>
<dbReference type="OrthoDB" id="58570at2759"/>
<name>L2GPI1_VITCO</name>
<dbReference type="RefSeq" id="XP_007603971.1">
    <property type="nucleotide sequence ID" value="XM_007603909.1"/>
</dbReference>
<keyword evidence="13" id="KW-0072">Autophagy</keyword>
<evidence type="ECO:0000256" key="15">
    <source>
        <dbReference type="ARBA" id="ARBA00023136"/>
    </source>
</evidence>
<dbReference type="Proteomes" id="UP000011082">
    <property type="component" value="Unassembled WGS sequence"/>
</dbReference>
<dbReference type="EC" id="3.1.1.3" evidence="6"/>
<dbReference type="GO" id="GO:0046461">
    <property type="term" value="P:neutral lipid catabolic process"/>
    <property type="evidence" value="ECO:0007669"/>
    <property type="project" value="TreeGrafter"/>
</dbReference>